<protein>
    <submittedName>
        <fullName evidence="1">Uncharacterized protein</fullName>
    </submittedName>
</protein>
<keyword evidence="2" id="KW-1185">Reference proteome</keyword>
<reference evidence="1 2" key="1">
    <citation type="submission" date="2014-04" db="EMBL/GenBank/DDBJ databases">
        <authorList>
            <consortium name="DOE Joint Genome Institute"/>
            <person name="Kuo A."/>
            <person name="Zuccaro A."/>
            <person name="Kohler A."/>
            <person name="Nagy L.G."/>
            <person name="Floudas D."/>
            <person name="Copeland A."/>
            <person name="Barry K.W."/>
            <person name="Cichocki N."/>
            <person name="Veneault-Fourrey C."/>
            <person name="LaButti K."/>
            <person name="Lindquist E.A."/>
            <person name="Lipzen A."/>
            <person name="Lundell T."/>
            <person name="Morin E."/>
            <person name="Murat C."/>
            <person name="Sun H."/>
            <person name="Tunlid A."/>
            <person name="Henrissat B."/>
            <person name="Grigoriev I.V."/>
            <person name="Hibbett D.S."/>
            <person name="Martin F."/>
            <person name="Nordberg H.P."/>
            <person name="Cantor M.N."/>
            <person name="Hua S.X."/>
        </authorList>
    </citation>
    <scope>NUCLEOTIDE SEQUENCE [LARGE SCALE GENOMIC DNA]</scope>
    <source>
        <strain evidence="1 2">MAFF 305830</strain>
    </source>
</reference>
<organism evidence="1 2">
    <name type="scientific">Serendipita vermifera MAFF 305830</name>
    <dbReference type="NCBI Taxonomy" id="933852"/>
    <lineage>
        <taxon>Eukaryota</taxon>
        <taxon>Fungi</taxon>
        <taxon>Dikarya</taxon>
        <taxon>Basidiomycota</taxon>
        <taxon>Agaricomycotina</taxon>
        <taxon>Agaricomycetes</taxon>
        <taxon>Sebacinales</taxon>
        <taxon>Serendipitaceae</taxon>
        <taxon>Serendipita</taxon>
    </lineage>
</organism>
<reference evidence="2" key="2">
    <citation type="submission" date="2015-01" db="EMBL/GenBank/DDBJ databases">
        <title>Evolutionary Origins and Diversification of the Mycorrhizal Mutualists.</title>
        <authorList>
            <consortium name="DOE Joint Genome Institute"/>
            <consortium name="Mycorrhizal Genomics Consortium"/>
            <person name="Kohler A."/>
            <person name="Kuo A."/>
            <person name="Nagy L.G."/>
            <person name="Floudas D."/>
            <person name="Copeland A."/>
            <person name="Barry K.W."/>
            <person name="Cichocki N."/>
            <person name="Veneault-Fourrey C."/>
            <person name="LaButti K."/>
            <person name="Lindquist E.A."/>
            <person name="Lipzen A."/>
            <person name="Lundell T."/>
            <person name="Morin E."/>
            <person name="Murat C."/>
            <person name="Riley R."/>
            <person name="Ohm R."/>
            <person name="Sun H."/>
            <person name="Tunlid A."/>
            <person name="Henrissat B."/>
            <person name="Grigoriev I.V."/>
            <person name="Hibbett D.S."/>
            <person name="Martin F."/>
        </authorList>
    </citation>
    <scope>NUCLEOTIDE SEQUENCE [LARGE SCALE GENOMIC DNA]</scope>
    <source>
        <strain evidence="2">MAFF 305830</strain>
    </source>
</reference>
<dbReference type="OrthoDB" id="2624308at2759"/>
<dbReference type="EMBL" id="KN824311">
    <property type="protein sequence ID" value="KIM25766.1"/>
    <property type="molecule type" value="Genomic_DNA"/>
</dbReference>
<sequence length="132" mass="14033">SIHSLVIEAIKRNKAGGHENGHLGKALNGLLPRRARPEDLTGKDGWADLAWLLEINQGFYNAASLAAVCGLGESKVQGHGWLGPPIQPAAGNERIQPLATAFPTNEGLLILGPKIIGLGQELERDPGGMYRN</sequence>
<evidence type="ECO:0000313" key="1">
    <source>
        <dbReference type="EMBL" id="KIM25766.1"/>
    </source>
</evidence>
<name>A0A0C3B2M3_SERVB</name>
<evidence type="ECO:0000313" key="2">
    <source>
        <dbReference type="Proteomes" id="UP000054097"/>
    </source>
</evidence>
<proteinExistence type="predicted"/>
<gene>
    <name evidence="1" type="ORF">M408DRAFT_35138</name>
</gene>
<feature type="non-terminal residue" evidence="1">
    <location>
        <position position="1"/>
    </location>
</feature>
<dbReference type="Proteomes" id="UP000054097">
    <property type="component" value="Unassembled WGS sequence"/>
</dbReference>
<dbReference type="HOGENOM" id="CLU_1922196_0_0_1"/>
<dbReference type="AlphaFoldDB" id="A0A0C3B2M3"/>
<accession>A0A0C3B2M3</accession>
<feature type="non-terminal residue" evidence="1">
    <location>
        <position position="132"/>
    </location>
</feature>